<protein>
    <submittedName>
        <fullName evidence="1">Uncharacterized protein</fullName>
    </submittedName>
</protein>
<sequence>MERASSSRDSGYEEGLEQVLEGMVALTGGDKVEVEAEEEPIPDPTTFVEEWPAPSQKFRPGRLVYFSTVESVARLASLAVSSCAAVVERLTYQPISLASPYPPIHNPSQGPAMSPRVGHHDAHPDGATHFPRFGSSSGDEDHYSQAPSGGNEKFMSGASGARATKVDGHQRSSSYGYLDSASGKY</sequence>
<organism evidence="1 2">
    <name type="scientific">Fusarium decemcellulare</name>
    <dbReference type="NCBI Taxonomy" id="57161"/>
    <lineage>
        <taxon>Eukaryota</taxon>
        <taxon>Fungi</taxon>
        <taxon>Dikarya</taxon>
        <taxon>Ascomycota</taxon>
        <taxon>Pezizomycotina</taxon>
        <taxon>Sordariomycetes</taxon>
        <taxon>Hypocreomycetidae</taxon>
        <taxon>Hypocreales</taxon>
        <taxon>Nectriaceae</taxon>
        <taxon>Fusarium</taxon>
        <taxon>Fusarium decemcellulare species complex</taxon>
    </lineage>
</organism>
<gene>
    <name evidence="1" type="ORF">NM208_g5282</name>
</gene>
<evidence type="ECO:0000313" key="1">
    <source>
        <dbReference type="EMBL" id="KAJ3539940.1"/>
    </source>
</evidence>
<name>A0ACC1SHI6_9HYPO</name>
<evidence type="ECO:0000313" key="2">
    <source>
        <dbReference type="Proteomes" id="UP001148629"/>
    </source>
</evidence>
<dbReference type="Proteomes" id="UP001148629">
    <property type="component" value="Unassembled WGS sequence"/>
</dbReference>
<comment type="caution">
    <text evidence="1">The sequence shown here is derived from an EMBL/GenBank/DDBJ whole genome shotgun (WGS) entry which is preliminary data.</text>
</comment>
<dbReference type="EMBL" id="JANRMS010000433">
    <property type="protein sequence ID" value="KAJ3539940.1"/>
    <property type="molecule type" value="Genomic_DNA"/>
</dbReference>
<keyword evidence="2" id="KW-1185">Reference proteome</keyword>
<reference evidence="1" key="1">
    <citation type="submission" date="2022-08" db="EMBL/GenBank/DDBJ databases">
        <title>Genome Sequence of Fusarium decemcellulare.</title>
        <authorList>
            <person name="Buettner E."/>
        </authorList>
    </citation>
    <scope>NUCLEOTIDE SEQUENCE</scope>
    <source>
        <strain evidence="1">Babe19</strain>
    </source>
</reference>
<proteinExistence type="predicted"/>
<accession>A0ACC1SHI6</accession>